<gene>
    <name evidence="11" type="ORF">B0I35DRAFT_427981</name>
</gene>
<dbReference type="EMBL" id="JAGPNK010000005">
    <property type="protein sequence ID" value="KAH7320866.1"/>
    <property type="molecule type" value="Genomic_DNA"/>
</dbReference>
<keyword evidence="8 10" id="KW-0503">Monooxygenase</keyword>
<dbReference type="GO" id="GO:0004497">
    <property type="term" value="F:monooxygenase activity"/>
    <property type="evidence" value="ECO:0007669"/>
    <property type="project" value="UniProtKB-KW"/>
</dbReference>
<dbReference type="InterPro" id="IPR050121">
    <property type="entry name" value="Cytochrome_P450_monoxygenase"/>
</dbReference>
<evidence type="ECO:0000256" key="5">
    <source>
        <dbReference type="ARBA" id="ARBA00022723"/>
    </source>
</evidence>
<keyword evidence="7 9" id="KW-0408">Iron</keyword>
<keyword evidence="6 10" id="KW-0560">Oxidoreductase</keyword>
<comment type="similarity">
    <text evidence="3 10">Belongs to the cytochrome P450 family.</text>
</comment>
<dbReference type="OrthoDB" id="3945418at2759"/>
<dbReference type="GO" id="GO:0005506">
    <property type="term" value="F:iron ion binding"/>
    <property type="evidence" value="ECO:0007669"/>
    <property type="project" value="InterPro"/>
</dbReference>
<accession>A0A8K0SZ59</accession>
<dbReference type="Gene3D" id="1.10.630.10">
    <property type="entry name" value="Cytochrome P450"/>
    <property type="match status" value="1"/>
</dbReference>
<dbReference type="AlphaFoldDB" id="A0A8K0SZ59"/>
<dbReference type="InterPro" id="IPR002401">
    <property type="entry name" value="Cyt_P450_E_grp-I"/>
</dbReference>
<dbReference type="InterPro" id="IPR017972">
    <property type="entry name" value="Cyt_P450_CS"/>
</dbReference>
<dbReference type="GO" id="GO:0020037">
    <property type="term" value="F:heme binding"/>
    <property type="evidence" value="ECO:0007669"/>
    <property type="project" value="InterPro"/>
</dbReference>
<proteinExistence type="inferred from homology"/>
<evidence type="ECO:0000313" key="11">
    <source>
        <dbReference type="EMBL" id="KAH7320866.1"/>
    </source>
</evidence>
<evidence type="ECO:0000256" key="10">
    <source>
        <dbReference type="RuleBase" id="RU000461"/>
    </source>
</evidence>
<evidence type="ECO:0000256" key="2">
    <source>
        <dbReference type="ARBA" id="ARBA00004685"/>
    </source>
</evidence>
<dbReference type="GO" id="GO:0016705">
    <property type="term" value="F:oxidoreductase activity, acting on paired donors, with incorporation or reduction of molecular oxygen"/>
    <property type="evidence" value="ECO:0007669"/>
    <property type="project" value="InterPro"/>
</dbReference>
<evidence type="ECO:0000256" key="3">
    <source>
        <dbReference type="ARBA" id="ARBA00010617"/>
    </source>
</evidence>
<keyword evidence="5 9" id="KW-0479">Metal-binding</keyword>
<reference evidence="11" key="1">
    <citation type="journal article" date="2021" name="Nat. Commun.">
        <title>Genetic determinants of endophytism in the Arabidopsis root mycobiome.</title>
        <authorList>
            <person name="Mesny F."/>
            <person name="Miyauchi S."/>
            <person name="Thiergart T."/>
            <person name="Pickel B."/>
            <person name="Atanasova L."/>
            <person name="Karlsson M."/>
            <person name="Huettel B."/>
            <person name="Barry K.W."/>
            <person name="Haridas S."/>
            <person name="Chen C."/>
            <person name="Bauer D."/>
            <person name="Andreopoulos W."/>
            <person name="Pangilinan J."/>
            <person name="LaButti K."/>
            <person name="Riley R."/>
            <person name="Lipzen A."/>
            <person name="Clum A."/>
            <person name="Drula E."/>
            <person name="Henrissat B."/>
            <person name="Kohler A."/>
            <person name="Grigoriev I.V."/>
            <person name="Martin F.M."/>
            <person name="Hacquard S."/>
        </authorList>
    </citation>
    <scope>NUCLEOTIDE SEQUENCE</scope>
    <source>
        <strain evidence="11">MPI-CAGE-CH-0235</strain>
    </source>
</reference>
<dbReference type="InterPro" id="IPR036396">
    <property type="entry name" value="Cyt_P450_sf"/>
</dbReference>
<dbReference type="PROSITE" id="PS00086">
    <property type="entry name" value="CYTOCHROME_P450"/>
    <property type="match status" value="1"/>
</dbReference>
<dbReference type="PRINTS" id="PR00385">
    <property type="entry name" value="P450"/>
</dbReference>
<evidence type="ECO:0000256" key="6">
    <source>
        <dbReference type="ARBA" id="ARBA00023002"/>
    </source>
</evidence>
<dbReference type="Pfam" id="PF00067">
    <property type="entry name" value="p450"/>
    <property type="match status" value="1"/>
</dbReference>
<dbReference type="CDD" id="cd11062">
    <property type="entry name" value="CYP58-like"/>
    <property type="match status" value="1"/>
</dbReference>
<evidence type="ECO:0000256" key="9">
    <source>
        <dbReference type="PIRSR" id="PIRSR602401-1"/>
    </source>
</evidence>
<dbReference type="InterPro" id="IPR001128">
    <property type="entry name" value="Cyt_P450"/>
</dbReference>
<evidence type="ECO:0000313" key="12">
    <source>
        <dbReference type="Proteomes" id="UP000813444"/>
    </source>
</evidence>
<protein>
    <submittedName>
        <fullName evidence="11">Flavonoid 3-hydroxylase</fullName>
    </submittedName>
</protein>
<dbReference type="PRINTS" id="PR00463">
    <property type="entry name" value="EP450I"/>
</dbReference>
<name>A0A8K0SZ59_9HYPO</name>
<organism evidence="11 12">
    <name type="scientific">Stachybotrys elegans</name>
    <dbReference type="NCBI Taxonomy" id="80388"/>
    <lineage>
        <taxon>Eukaryota</taxon>
        <taxon>Fungi</taxon>
        <taxon>Dikarya</taxon>
        <taxon>Ascomycota</taxon>
        <taxon>Pezizomycotina</taxon>
        <taxon>Sordariomycetes</taxon>
        <taxon>Hypocreomycetidae</taxon>
        <taxon>Hypocreales</taxon>
        <taxon>Stachybotryaceae</taxon>
        <taxon>Stachybotrys</taxon>
    </lineage>
</organism>
<dbReference type="PANTHER" id="PTHR24305">
    <property type="entry name" value="CYTOCHROME P450"/>
    <property type="match status" value="1"/>
</dbReference>
<evidence type="ECO:0000256" key="7">
    <source>
        <dbReference type="ARBA" id="ARBA00023004"/>
    </source>
</evidence>
<evidence type="ECO:0000256" key="1">
    <source>
        <dbReference type="ARBA" id="ARBA00001971"/>
    </source>
</evidence>
<keyword evidence="12" id="KW-1185">Reference proteome</keyword>
<comment type="cofactor">
    <cofactor evidence="1 9">
        <name>heme</name>
        <dbReference type="ChEBI" id="CHEBI:30413"/>
    </cofactor>
</comment>
<sequence>MALALILPALALFAIYLIAIVLYRLYLHPLAHFPGPKLAAATGYYETYYDTLVSPGGQFAFKLRELHQKYGPIIRINPHEIHVFDTTFIDAIYCGSSQRRRDKYPPTAHMVGTPQGCFGTISHNVHRIRRGPVATFYSKVAVDRAESLIYTNARRLGHTIERHISQDGFAEMRLATLAFSTDTLFAYSFDDKLAWNLLDNDKRAKDWSDTLHAVSEHIPIMRNFPWMMTFAKWSPPWLLQAASPALARMTTLREMMNTQAVSAMASAAGKPQHEEAWTEEQPKLIPSILSSKSLPESEKTVLRLTEEGVESVSAGTDTISRTLTNTVYYILSSPPTVLQRLQEELVSVMPQNDSSPPLKDLEKLTWLTAIIKEALRISALTTSRLPLICPDQTLYYEKWAIPKGTPVGLTPFYMLRDPSIFERPEEFLPERWLPGNPDLDRINHYYIPFNRGSRMCLGQHLAMAEIYIALAVLFRCYKFELYDVVYERDIELIRNCFAGEVSKESPGVRIRMETDA</sequence>
<comment type="caution">
    <text evidence="11">The sequence shown here is derived from an EMBL/GenBank/DDBJ whole genome shotgun (WGS) entry which is preliminary data.</text>
</comment>
<comment type="pathway">
    <text evidence="2">Mycotoxin biosynthesis.</text>
</comment>
<keyword evidence="4 9" id="KW-0349">Heme</keyword>
<evidence type="ECO:0000256" key="8">
    <source>
        <dbReference type="ARBA" id="ARBA00023033"/>
    </source>
</evidence>
<feature type="binding site" description="axial binding residue" evidence="9">
    <location>
        <position position="456"/>
    </location>
    <ligand>
        <name>heme</name>
        <dbReference type="ChEBI" id="CHEBI:30413"/>
    </ligand>
    <ligandPart>
        <name>Fe</name>
        <dbReference type="ChEBI" id="CHEBI:18248"/>
    </ligandPart>
</feature>
<dbReference type="Proteomes" id="UP000813444">
    <property type="component" value="Unassembled WGS sequence"/>
</dbReference>
<dbReference type="PANTHER" id="PTHR24305:SF157">
    <property type="entry name" value="N-ACETYLTRYPTOPHAN 6-HYDROXYLASE IVOC-RELATED"/>
    <property type="match status" value="1"/>
</dbReference>
<evidence type="ECO:0000256" key="4">
    <source>
        <dbReference type="ARBA" id="ARBA00022617"/>
    </source>
</evidence>
<dbReference type="SUPFAM" id="SSF48264">
    <property type="entry name" value="Cytochrome P450"/>
    <property type="match status" value="1"/>
</dbReference>